<dbReference type="NCBIfam" id="NF005232">
    <property type="entry name" value="PRK06733.1"/>
    <property type="match status" value="1"/>
</dbReference>
<dbReference type="EMBL" id="UGGP01000001">
    <property type="protein sequence ID" value="STO08586.1"/>
    <property type="molecule type" value="Genomic_DNA"/>
</dbReference>
<evidence type="ECO:0000313" key="2">
    <source>
        <dbReference type="Proteomes" id="UP000254060"/>
    </source>
</evidence>
<dbReference type="Proteomes" id="UP000254060">
    <property type="component" value="Unassembled WGS sequence"/>
</dbReference>
<proteinExistence type="predicted"/>
<evidence type="ECO:0000313" key="1">
    <source>
        <dbReference type="EMBL" id="STO08586.1"/>
    </source>
</evidence>
<accession>A0A377FVR3</accession>
<dbReference type="STRING" id="1397694.GCA_000702585_02452"/>
<gene>
    <name evidence="1" type="ORF">NCTC13163_01959</name>
</gene>
<reference evidence="1 2" key="1">
    <citation type="submission" date="2018-06" db="EMBL/GenBank/DDBJ databases">
        <authorList>
            <consortium name="Pathogen Informatics"/>
            <person name="Doyle S."/>
        </authorList>
    </citation>
    <scope>NUCLEOTIDE SEQUENCE [LARGE SCALE GENOMIC DNA]</scope>
    <source>
        <strain evidence="1 2">NCTC13163</strain>
    </source>
</reference>
<organism evidence="1 2">
    <name type="scientific">Exiguobacterium aurantiacum</name>
    <dbReference type="NCBI Taxonomy" id="33987"/>
    <lineage>
        <taxon>Bacteria</taxon>
        <taxon>Bacillati</taxon>
        <taxon>Bacillota</taxon>
        <taxon>Bacilli</taxon>
        <taxon>Bacillales</taxon>
        <taxon>Bacillales Family XII. Incertae Sedis</taxon>
        <taxon>Exiguobacterium</taxon>
    </lineage>
</organism>
<protein>
    <recommendedName>
        <fullName evidence="3">Pyridoxamine 5'-phosphate oxidase putative domain-containing protein</fullName>
    </recommendedName>
</protein>
<dbReference type="Gene3D" id="2.30.110.10">
    <property type="entry name" value="Electron Transport, Fmn-binding Protein, Chain A"/>
    <property type="match status" value="1"/>
</dbReference>
<dbReference type="InterPro" id="IPR012349">
    <property type="entry name" value="Split_barrel_FMN-bd"/>
</dbReference>
<dbReference type="RefSeq" id="WP_024369990.1">
    <property type="nucleotide sequence ID" value="NZ_UGGP01000001.1"/>
</dbReference>
<dbReference type="OrthoDB" id="2381603at2"/>
<sequence length="149" mass="16631">MASKAMFELSDAQQNALNDMPLSILVAFDEAKRWPTTHAISWVQAPTRQTIRFALTKNSHLITLLRQEKTASLVFIEDGSAYNATLSPVAEFEPGVVPALHLRFFEGRVEEVRNISFYGATFGQPEIVKTYDAEAAEKLDREVKASLNS</sequence>
<name>A0A377FVR3_9BACL</name>
<evidence type="ECO:0008006" key="3">
    <source>
        <dbReference type="Google" id="ProtNLM"/>
    </source>
</evidence>
<dbReference type="AlphaFoldDB" id="A0A377FVR3"/>